<dbReference type="Pfam" id="PF13556">
    <property type="entry name" value="HTH_30"/>
    <property type="match status" value="1"/>
</dbReference>
<dbReference type="PANTHER" id="PTHR33744:SF1">
    <property type="entry name" value="DNA-BINDING TRANSCRIPTIONAL ACTIVATOR ADER"/>
    <property type="match status" value="1"/>
</dbReference>
<comment type="caution">
    <text evidence="3">The sequence shown here is derived from an EMBL/GenBank/DDBJ whole genome shotgun (WGS) entry which is preliminary data.</text>
</comment>
<dbReference type="InterPro" id="IPR042070">
    <property type="entry name" value="PucR_C-HTH_sf"/>
</dbReference>
<proteinExistence type="predicted"/>
<evidence type="ECO:0000259" key="2">
    <source>
        <dbReference type="Pfam" id="PF14361"/>
    </source>
</evidence>
<sequence length="398" mass="42481">MTPRVVRAATQASPLDQRTVVDLDDEVVEVLRGHLAVVAERAVSSIIEEVPSYAGALSGPMGATIRNAVQLALGGFLTLAGRGSERPPMAPALEGAYQLGRGEARSGRTMEALLAAYRIGARVSWRDLSRTAVEAGIDAAQLSSFAELVFAYIDELSAASAAGHTDELESTGRLRQRNLERLARALITGAAADAVVAAAERAAWEPPRELIAVLLPESQAAHASTLIDAHTLQPVEDLPGVPEGRALLLVPSTGSASARTRLLRALRGTSAVVGPSVPWLEVVRSHQRAVRAVALGEDGLVDADAHLAALVLAADPDTRADLRERVLAPLADQRPSTVEKLTETLRSWVLHQGRRDAVAAELFVHPQTVRYRVQQLRDLYGDRLEDPQFVLEATLALA</sequence>
<dbReference type="AlphaFoldDB" id="A0A2R7YZU0"/>
<dbReference type="PANTHER" id="PTHR33744">
    <property type="entry name" value="CARBOHYDRATE DIACID REGULATOR"/>
    <property type="match status" value="1"/>
</dbReference>
<dbReference type="Proteomes" id="UP000244867">
    <property type="component" value="Unassembled WGS sequence"/>
</dbReference>
<feature type="domain" description="RsbT co-antagonist protein RsbRD N-terminal" evidence="2">
    <location>
        <begin position="38"/>
        <end position="177"/>
    </location>
</feature>
<evidence type="ECO:0000259" key="1">
    <source>
        <dbReference type="Pfam" id="PF13556"/>
    </source>
</evidence>
<dbReference type="Gene3D" id="1.10.10.2840">
    <property type="entry name" value="PucR C-terminal helix-turn-helix domain"/>
    <property type="match status" value="1"/>
</dbReference>
<dbReference type="InterPro" id="IPR025751">
    <property type="entry name" value="RsbRD_N_dom"/>
</dbReference>
<reference evidence="3 4" key="1">
    <citation type="submission" date="2018-03" db="EMBL/GenBank/DDBJ databases">
        <authorList>
            <person name="Keele B.F."/>
        </authorList>
    </citation>
    <scope>NUCLEOTIDE SEQUENCE [LARGE SCALE GENOMIC DNA]</scope>
    <source>
        <strain evidence="3 4">IB-3</strain>
    </source>
</reference>
<protein>
    <submittedName>
        <fullName evidence="3">Transcriptional regulator</fullName>
    </submittedName>
</protein>
<dbReference type="InterPro" id="IPR051448">
    <property type="entry name" value="CdaR-like_regulators"/>
</dbReference>
<evidence type="ECO:0000313" key="3">
    <source>
        <dbReference type="EMBL" id="PUA81409.1"/>
    </source>
</evidence>
<name>A0A2R7YZU0_9ACTN</name>
<evidence type="ECO:0000313" key="4">
    <source>
        <dbReference type="Proteomes" id="UP000244867"/>
    </source>
</evidence>
<keyword evidence="4" id="KW-1185">Reference proteome</keyword>
<dbReference type="Pfam" id="PF14361">
    <property type="entry name" value="RsbRD_N"/>
    <property type="match status" value="1"/>
</dbReference>
<accession>A0A2R7YZU0</accession>
<dbReference type="RefSeq" id="WP_108344350.1">
    <property type="nucleotide sequence ID" value="NZ_PYXZ01000003.1"/>
</dbReference>
<organism evidence="3 4">
    <name type="scientific">Nocardioides currus</name>
    <dbReference type="NCBI Taxonomy" id="2133958"/>
    <lineage>
        <taxon>Bacteria</taxon>
        <taxon>Bacillati</taxon>
        <taxon>Actinomycetota</taxon>
        <taxon>Actinomycetes</taxon>
        <taxon>Propionibacteriales</taxon>
        <taxon>Nocardioidaceae</taxon>
        <taxon>Nocardioides</taxon>
    </lineage>
</organism>
<dbReference type="OrthoDB" id="5243741at2"/>
<dbReference type="InterPro" id="IPR025736">
    <property type="entry name" value="PucR_C-HTH_dom"/>
</dbReference>
<gene>
    <name evidence="3" type="ORF">C7S10_10385</name>
</gene>
<dbReference type="EMBL" id="PYXZ01000003">
    <property type="protein sequence ID" value="PUA81409.1"/>
    <property type="molecule type" value="Genomic_DNA"/>
</dbReference>
<feature type="domain" description="PucR C-terminal helix-turn-helix" evidence="1">
    <location>
        <begin position="341"/>
        <end position="397"/>
    </location>
</feature>